<dbReference type="EMBL" id="JARLKY010000090">
    <property type="protein sequence ID" value="MEC0231257.1"/>
    <property type="molecule type" value="Genomic_DNA"/>
</dbReference>
<reference evidence="1 2" key="1">
    <citation type="submission" date="2023-03" db="EMBL/GenBank/DDBJ databases">
        <title>Bacillus Genome Sequencing.</title>
        <authorList>
            <person name="Dunlap C."/>
        </authorList>
    </citation>
    <scope>NUCLEOTIDE SEQUENCE [LARGE SCALE GENOMIC DNA]</scope>
    <source>
        <strain evidence="1 2">BD-533</strain>
    </source>
</reference>
<keyword evidence="2" id="KW-1185">Reference proteome</keyword>
<dbReference type="RefSeq" id="WP_326075225.1">
    <property type="nucleotide sequence ID" value="NZ_JARLKY010000090.1"/>
</dbReference>
<organism evidence="1 2">
    <name type="scientific">Paenibacillus alba</name>
    <dbReference type="NCBI Taxonomy" id="1197127"/>
    <lineage>
        <taxon>Bacteria</taxon>
        <taxon>Bacillati</taxon>
        <taxon>Bacillota</taxon>
        <taxon>Bacilli</taxon>
        <taxon>Bacillales</taxon>
        <taxon>Paenibacillaceae</taxon>
        <taxon>Paenibacillus</taxon>
    </lineage>
</organism>
<name>A0ABU6GAT4_9BACL</name>
<accession>A0ABU6GAT4</accession>
<proteinExistence type="predicted"/>
<evidence type="ECO:0000313" key="1">
    <source>
        <dbReference type="EMBL" id="MEC0231257.1"/>
    </source>
</evidence>
<dbReference type="Proteomes" id="UP001338137">
    <property type="component" value="Unassembled WGS sequence"/>
</dbReference>
<comment type="caution">
    <text evidence="1">The sequence shown here is derived from an EMBL/GenBank/DDBJ whole genome shotgun (WGS) entry which is preliminary data.</text>
</comment>
<gene>
    <name evidence="1" type="ORF">P4I72_29585</name>
</gene>
<sequence length="88" mass="10190">MGALRDRIIMCSEKMHARFEELPEDIGGYCFVYENKISMIINRNLDIMKALFVFRDLFHQLLDDDKKFAINVIEVPAGTSTFCRIAIS</sequence>
<evidence type="ECO:0000313" key="2">
    <source>
        <dbReference type="Proteomes" id="UP001338137"/>
    </source>
</evidence>
<protein>
    <submittedName>
        <fullName evidence="1">Uncharacterized protein</fullName>
    </submittedName>
</protein>